<comment type="caution">
    <text evidence="13">The sequence shown here is derived from an EMBL/GenBank/DDBJ whole genome shotgun (WGS) entry which is preliminary data.</text>
</comment>
<comment type="subcellular location">
    <subcellularLocation>
        <location evidence="9">Cytoplasm</location>
    </subcellularLocation>
</comment>
<dbReference type="InterPro" id="IPR035684">
    <property type="entry name" value="ArgRS_core"/>
</dbReference>
<dbReference type="GO" id="GO:0005524">
    <property type="term" value="F:ATP binding"/>
    <property type="evidence" value="ECO:0007669"/>
    <property type="project" value="UniProtKB-UniRule"/>
</dbReference>
<dbReference type="Pfam" id="PF03485">
    <property type="entry name" value="Arg_tRNA_synt_N"/>
    <property type="match status" value="1"/>
</dbReference>
<organism evidence="13 14">
    <name type="scientific">Candidatus Geothrix skivensis</name>
    <dbReference type="NCBI Taxonomy" id="2954439"/>
    <lineage>
        <taxon>Bacteria</taxon>
        <taxon>Pseudomonadati</taxon>
        <taxon>Acidobacteriota</taxon>
        <taxon>Holophagae</taxon>
        <taxon>Holophagales</taxon>
        <taxon>Holophagaceae</taxon>
        <taxon>Geothrix</taxon>
    </lineage>
</organism>
<dbReference type="Gene3D" id="3.30.1360.70">
    <property type="entry name" value="Arginyl tRNA synthetase N-terminal domain"/>
    <property type="match status" value="1"/>
</dbReference>
<sequence>MEALRHTFEQQLGAALPGVEITLERPKSGELGDLAFPCFRAAKQLGKNPVQLAQELAASITIPGATLVAAGPYLNLKLAPETRAQAVLGAILQAPLSQPYGSRPANGKKVIVEYSSPNIAKLFTIGHLRSTMIGHALAQTHQFLGYETLRLNHLGDWGTQFGTLLAAYTRWAQEGNADLDQDFDWAEPAPDKRRTPLFRLFQLYVRFHAEEEQDPAMRDEARGWFKRLEAGDAEARRLWSWFREISLREFQRIYDRLGVRFDTLAQGEAFYEDQLIPTMDLLEQAGLLVEGDRGARIINLEDVGITTPCLVQKGDGTSIYATRDLAAALYRKQAYGFDRCLYVVGTDQVLHFQQIFAVLDKLDPWFKGRMLHTPFGMVKLPEGKMSTRKGNVIFLEDVLDEARERVAAIIEEKNPDLEDKAGVAEMLGMGAVVFFDAMNDRVKSITFTWDRVIALDGDTGPYVQYAHARIMSVLRKAGGDWAAKAQPGAPVGPVLPFEPTSLPANLGGVEAPEAQALLFELAGLPNATAAVAEGCMATPLARQLVAVARSFSGYYTNCPILAPENTPQVRDARLALCVATARALRQGLFLMGIQAPEEM</sequence>
<dbReference type="Gene3D" id="1.10.730.10">
    <property type="entry name" value="Isoleucyl-tRNA Synthetase, Domain 1"/>
    <property type="match status" value="1"/>
</dbReference>
<keyword evidence="7 9" id="KW-0030">Aminoacyl-tRNA synthetase</keyword>
<dbReference type="EMBL" id="JADKIO010000008">
    <property type="protein sequence ID" value="MBK9796989.1"/>
    <property type="molecule type" value="Genomic_DNA"/>
</dbReference>
<keyword evidence="5 9" id="KW-0067">ATP-binding</keyword>
<dbReference type="InterPro" id="IPR014729">
    <property type="entry name" value="Rossmann-like_a/b/a_fold"/>
</dbReference>
<evidence type="ECO:0000313" key="13">
    <source>
        <dbReference type="EMBL" id="MBK9796989.1"/>
    </source>
</evidence>
<dbReference type="PANTHER" id="PTHR11956:SF5">
    <property type="entry name" value="ARGININE--TRNA LIGASE, CYTOPLASMIC"/>
    <property type="match status" value="1"/>
</dbReference>
<evidence type="ECO:0000256" key="7">
    <source>
        <dbReference type="ARBA" id="ARBA00023146"/>
    </source>
</evidence>
<dbReference type="PRINTS" id="PR01038">
    <property type="entry name" value="TRNASYNTHARG"/>
</dbReference>
<dbReference type="PANTHER" id="PTHR11956">
    <property type="entry name" value="ARGINYL-TRNA SYNTHETASE"/>
    <property type="match status" value="1"/>
</dbReference>
<evidence type="ECO:0000259" key="12">
    <source>
        <dbReference type="SMART" id="SM01016"/>
    </source>
</evidence>
<evidence type="ECO:0000313" key="14">
    <source>
        <dbReference type="Proteomes" id="UP000886657"/>
    </source>
</evidence>
<dbReference type="InterPro" id="IPR036695">
    <property type="entry name" value="Arg-tRNA-synth_N_sf"/>
</dbReference>
<dbReference type="SMART" id="SM00836">
    <property type="entry name" value="DALR_1"/>
    <property type="match status" value="1"/>
</dbReference>
<dbReference type="Gene3D" id="3.40.50.620">
    <property type="entry name" value="HUPs"/>
    <property type="match status" value="1"/>
</dbReference>
<dbReference type="InterPro" id="IPR009080">
    <property type="entry name" value="tRNAsynth_Ia_anticodon-bd"/>
</dbReference>
<comment type="similarity">
    <text evidence="1 9 10">Belongs to the class-I aminoacyl-tRNA synthetase family.</text>
</comment>
<dbReference type="SUPFAM" id="SSF55190">
    <property type="entry name" value="Arginyl-tRNA synthetase (ArgRS), N-terminal 'additional' domain"/>
    <property type="match status" value="1"/>
</dbReference>
<name>A0A9D7SG09_9BACT</name>
<dbReference type="HAMAP" id="MF_00123">
    <property type="entry name" value="Arg_tRNA_synth"/>
    <property type="match status" value="1"/>
</dbReference>
<evidence type="ECO:0000256" key="6">
    <source>
        <dbReference type="ARBA" id="ARBA00022917"/>
    </source>
</evidence>
<reference evidence="13" key="1">
    <citation type="submission" date="2020-10" db="EMBL/GenBank/DDBJ databases">
        <title>Connecting structure to function with the recovery of over 1000 high-quality activated sludge metagenome-assembled genomes encoding full-length rRNA genes using long-read sequencing.</title>
        <authorList>
            <person name="Singleton C.M."/>
            <person name="Petriglieri F."/>
            <person name="Kristensen J.M."/>
            <person name="Kirkegaard R.H."/>
            <person name="Michaelsen T.Y."/>
            <person name="Andersen M.H."/>
            <person name="Karst S.M."/>
            <person name="Dueholm M.S."/>
            <person name="Nielsen P.H."/>
            <person name="Albertsen M."/>
        </authorList>
    </citation>
    <scope>NUCLEOTIDE SEQUENCE</scope>
    <source>
        <strain evidence="13">Skiv_18-Q3-R9-52_MAXAC.067</strain>
    </source>
</reference>
<dbReference type="Pfam" id="PF00750">
    <property type="entry name" value="tRNA-synt_1d"/>
    <property type="match status" value="1"/>
</dbReference>
<dbReference type="Proteomes" id="UP000886657">
    <property type="component" value="Unassembled WGS sequence"/>
</dbReference>
<evidence type="ECO:0000256" key="2">
    <source>
        <dbReference type="ARBA" id="ARBA00022490"/>
    </source>
</evidence>
<proteinExistence type="inferred from homology"/>
<dbReference type="EC" id="6.1.1.19" evidence="9"/>
<dbReference type="FunFam" id="3.40.50.620:FF:000116">
    <property type="entry name" value="Arginine--tRNA ligase"/>
    <property type="match status" value="1"/>
</dbReference>
<feature type="domain" description="DALR anticodon binding" evidence="11">
    <location>
        <begin position="463"/>
        <end position="599"/>
    </location>
</feature>
<evidence type="ECO:0000256" key="9">
    <source>
        <dbReference type="HAMAP-Rule" id="MF_00123"/>
    </source>
</evidence>
<dbReference type="AlphaFoldDB" id="A0A9D7SG09"/>
<evidence type="ECO:0000256" key="4">
    <source>
        <dbReference type="ARBA" id="ARBA00022741"/>
    </source>
</evidence>
<evidence type="ECO:0000256" key="5">
    <source>
        <dbReference type="ARBA" id="ARBA00022840"/>
    </source>
</evidence>
<gene>
    <name evidence="9 13" type="primary">argS</name>
    <name evidence="13" type="ORF">IPP58_10915</name>
</gene>
<dbReference type="GO" id="GO:0006420">
    <property type="term" value="P:arginyl-tRNA aminoacylation"/>
    <property type="evidence" value="ECO:0007669"/>
    <property type="project" value="UniProtKB-UniRule"/>
</dbReference>
<keyword evidence="4 9" id="KW-0547">Nucleotide-binding</keyword>
<evidence type="ECO:0000256" key="10">
    <source>
        <dbReference type="RuleBase" id="RU363038"/>
    </source>
</evidence>
<feature type="short sequence motif" description="'HIGH' region" evidence="9">
    <location>
        <begin position="117"/>
        <end position="127"/>
    </location>
</feature>
<evidence type="ECO:0000259" key="11">
    <source>
        <dbReference type="SMART" id="SM00836"/>
    </source>
</evidence>
<dbReference type="Pfam" id="PF05746">
    <property type="entry name" value="DALR_1"/>
    <property type="match status" value="1"/>
</dbReference>
<dbReference type="InterPro" id="IPR005148">
    <property type="entry name" value="Arg-tRNA-synth_N"/>
</dbReference>
<dbReference type="GO" id="GO:0005737">
    <property type="term" value="C:cytoplasm"/>
    <property type="evidence" value="ECO:0007669"/>
    <property type="project" value="UniProtKB-SubCell"/>
</dbReference>
<dbReference type="GO" id="GO:0004814">
    <property type="term" value="F:arginine-tRNA ligase activity"/>
    <property type="evidence" value="ECO:0007669"/>
    <property type="project" value="UniProtKB-UniRule"/>
</dbReference>
<dbReference type="CDD" id="cd00671">
    <property type="entry name" value="ArgRS_core"/>
    <property type="match status" value="1"/>
</dbReference>
<dbReference type="InterPro" id="IPR001278">
    <property type="entry name" value="Arg-tRNA-ligase"/>
</dbReference>
<evidence type="ECO:0000256" key="8">
    <source>
        <dbReference type="ARBA" id="ARBA00049339"/>
    </source>
</evidence>
<evidence type="ECO:0000256" key="1">
    <source>
        <dbReference type="ARBA" id="ARBA00005594"/>
    </source>
</evidence>
<comment type="catalytic activity">
    <reaction evidence="8 9">
        <text>tRNA(Arg) + L-arginine + ATP = L-arginyl-tRNA(Arg) + AMP + diphosphate</text>
        <dbReference type="Rhea" id="RHEA:20301"/>
        <dbReference type="Rhea" id="RHEA-COMP:9658"/>
        <dbReference type="Rhea" id="RHEA-COMP:9673"/>
        <dbReference type="ChEBI" id="CHEBI:30616"/>
        <dbReference type="ChEBI" id="CHEBI:32682"/>
        <dbReference type="ChEBI" id="CHEBI:33019"/>
        <dbReference type="ChEBI" id="CHEBI:78442"/>
        <dbReference type="ChEBI" id="CHEBI:78513"/>
        <dbReference type="ChEBI" id="CHEBI:456215"/>
        <dbReference type="EC" id="6.1.1.19"/>
    </reaction>
</comment>
<dbReference type="InterPro" id="IPR008909">
    <property type="entry name" value="DALR_anticod-bd"/>
</dbReference>
<dbReference type="SUPFAM" id="SSF47323">
    <property type="entry name" value="Anticodon-binding domain of a subclass of class I aminoacyl-tRNA synthetases"/>
    <property type="match status" value="1"/>
</dbReference>
<keyword evidence="2 9" id="KW-0963">Cytoplasm</keyword>
<dbReference type="InterPro" id="IPR001412">
    <property type="entry name" value="aa-tRNA-synth_I_CS"/>
</dbReference>
<feature type="domain" description="Arginyl tRNA synthetase N-terminal" evidence="12">
    <location>
        <begin position="2"/>
        <end position="78"/>
    </location>
</feature>
<keyword evidence="3 9" id="KW-0436">Ligase</keyword>
<dbReference type="SMART" id="SM01016">
    <property type="entry name" value="Arg_tRNA_synt_N"/>
    <property type="match status" value="1"/>
</dbReference>
<protein>
    <recommendedName>
        <fullName evidence="9">Arginine--tRNA ligase</fullName>
        <ecNumber evidence="9">6.1.1.19</ecNumber>
    </recommendedName>
    <alternativeName>
        <fullName evidence="9">Arginyl-tRNA synthetase</fullName>
        <shortName evidence="9">ArgRS</shortName>
    </alternativeName>
</protein>
<accession>A0A9D7SG09</accession>
<evidence type="ECO:0000256" key="3">
    <source>
        <dbReference type="ARBA" id="ARBA00022598"/>
    </source>
</evidence>
<dbReference type="PROSITE" id="PS00178">
    <property type="entry name" value="AA_TRNA_LIGASE_I"/>
    <property type="match status" value="1"/>
</dbReference>
<dbReference type="SUPFAM" id="SSF52374">
    <property type="entry name" value="Nucleotidylyl transferase"/>
    <property type="match status" value="1"/>
</dbReference>
<dbReference type="NCBIfam" id="TIGR00456">
    <property type="entry name" value="argS"/>
    <property type="match status" value="1"/>
</dbReference>
<keyword evidence="6 9" id="KW-0648">Protein biosynthesis</keyword>
<comment type="subunit">
    <text evidence="9">Monomer.</text>
</comment>